<dbReference type="InterPro" id="IPR021212">
    <property type="entry name" value="DUF2760"/>
</dbReference>
<comment type="caution">
    <text evidence="2">The sequence shown here is derived from an EMBL/GenBank/DDBJ whole genome shotgun (WGS) entry which is preliminary data.</text>
</comment>
<organism evidence="2 3">
    <name type="scientific">Pelagicoccus albus</name>
    <dbReference type="NCBI Taxonomy" id="415222"/>
    <lineage>
        <taxon>Bacteria</taxon>
        <taxon>Pseudomonadati</taxon>
        <taxon>Verrucomicrobiota</taxon>
        <taxon>Opitutia</taxon>
        <taxon>Puniceicoccales</taxon>
        <taxon>Pelagicoccaceae</taxon>
        <taxon>Pelagicoccus</taxon>
    </lineage>
</organism>
<gene>
    <name evidence="2" type="ORF">H5P27_10185</name>
</gene>
<dbReference type="AlphaFoldDB" id="A0A7X1B6Q7"/>
<dbReference type="Pfam" id="PF10816">
    <property type="entry name" value="DUF2760"/>
    <property type="match status" value="1"/>
</dbReference>
<name>A0A7X1B6Q7_9BACT</name>
<evidence type="ECO:0000313" key="3">
    <source>
        <dbReference type="Proteomes" id="UP000526501"/>
    </source>
</evidence>
<dbReference type="Proteomes" id="UP000526501">
    <property type="component" value="Unassembled WGS sequence"/>
</dbReference>
<accession>A0A7X1B6Q7</accession>
<feature type="domain" description="DUF2760" evidence="1">
    <location>
        <begin position="40"/>
        <end position="161"/>
    </location>
</feature>
<reference evidence="2 3" key="1">
    <citation type="submission" date="2020-07" db="EMBL/GenBank/DDBJ databases">
        <authorList>
            <person name="Feng X."/>
        </authorList>
    </citation>
    <scope>NUCLEOTIDE SEQUENCE [LARGE SCALE GENOMIC DNA]</scope>
    <source>
        <strain evidence="2 3">JCM23202</strain>
    </source>
</reference>
<proteinExistence type="predicted"/>
<keyword evidence="3" id="KW-1185">Reference proteome</keyword>
<protein>
    <submittedName>
        <fullName evidence="2">DUF2760 domain-containing protein</fullName>
    </submittedName>
</protein>
<sequence>MALWLVLKVVVAPPEKQIKEKPVSAASTPAPEKKNNAEAEVVAVLAALQSKGRFIDFLMDDISKYSDAQVGGAARVVHQGCKSALDEIASVVPVASEKEGETVTVPKALSAFYSLSGSIAGEGPHSGKLVHKGWMTNKLNLPRVTALEKGNLPPLAPAQVEVK</sequence>
<dbReference type="EMBL" id="JACHVC010000012">
    <property type="protein sequence ID" value="MBC2606414.1"/>
    <property type="molecule type" value="Genomic_DNA"/>
</dbReference>
<evidence type="ECO:0000259" key="1">
    <source>
        <dbReference type="Pfam" id="PF10816"/>
    </source>
</evidence>
<evidence type="ECO:0000313" key="2">
    <source>
        <dbReference type="EMBL" id="MBC2606414.1"/>
    </source>
</evidence>